<keyword evidence="1" id="KW-1133">Transmembrane helix</keyword>
<dbReference type="RefSeq" id="WP_129223652.1">
    <property type="nucleotide sequence ID" value="NZ_SDOZ01000002.1"/>
</dbReference>
<dbReference type="Pfam" id="PF13346">
    <property type="entry name" value="ABC2_membrane_5"/>
    <property type="match status" value="1"/>
</dbReference>
<feature type="transmembrane region" description="Helical" evidence="1">
    <location>
        <begin position="147"/>
        <end position="169"/>
    </location>
</feature>
<dbReference type="EMBL" id="SDOZ01000002">
    <property type="protein sequence ID" value="RXZ61201.1"/>
    <property type="molecule type" value="Genomic_DNA"/>
</dbReference>
<evidence type="ECO:0000313" key="3">
    <source>
        <dbReference type="Proteomes" id="UP000291269"/>
    </source>
</evidence>
<keyword evidence="1" id="KW-0812">Transmembrane</keyword>
<feature type="transmembrane region" description="Helical" evidence="1">
    <location>
        <begin position="72"/>
        <end position="95"/>
    </location>
</feature>
<sequence length="215" mass="23556">MSALLKKEFSLALHPASALFVFFAAMVFIPNYPYEVMFFFSGLSAFFICLTGRENKDLPFSCVLPVEKRDVAAARVLFCMILQLAQIVLCVPFIAIKSAWINMPNLAGMEANAAFLGFGLMMLGGFNLIFFPLYFKNPNKVGKPFAFGAVFIFLAVAAVTVCCQIAPLFKDVLDTRDPLHFGAKAVVFAIGAAVYAAASFLSVKLSQRNFEKADL</sequence>
<gene>
    <name evidence="2" type="ORF">ESZ91_02115</name>
</gene>
<dbReference type="AlphaFoldDB" id="A0A4Q2KD33"/>
<evidence type="ECO:0000256" key="1">
    <source>
        <dbReference type="SAM" id="Phobius"/>
    </source>
</evidence>
<proteinExistence type="predicted"/>
<accession>A0A4Q2KD33</accession>
<reference evidence="2 3" key="1">
    <citation type="journal article" date="2019" name="Gut">
        <title>Antibiotics-induced monodominance of a novel gut bacterial order.</title>
        <authorList>
            <person name="Hildebrand F."/>
            <person name="Moitinho-Silva L."/>
            <person name="Blasche S."/>
            <person name="Jahn M.T."/>
            <person name="Gossmann T.I."/>
            <person name="Heuerta-Cepas J."/>
            <person name="Hercog R."/>
            <person name="Luetge M."/>
            <person name="Bahram M."/>
            <person name="Pryszlak A."/>
            <person name="Alves R.J."/>
            <person name="Waszak S.M."/>
            <person name="Zhu A."/>
            <person name="Ye L."/>
            <person name="Costea P.I."/>
            <person name="Aalvink S."/>
            <person name="Belzer C."/>
            <person name="Forslund S.K."/>
            <person name="Sunagawa S."/>
            <person name="Hentschel U."/>
            <person name="Merten C."/>
            <person name="Patil K.R."/>
            <person name="Benes V."/>
            <person name="Bork P."/>
        </authorList>
    </citation>
    <scope>NUCLEOTIDE SEQUENCE [LARGE SCALE GENOMIC DNA]</scope>
    <source>
        <strain evidence="2 3">HDS1380</strain>
    </source>
</reference>
<feature type="transmembrane region" description="Helical" evidence="1">
    <location>
        <begin position="115"/>
        <end position="135"/>
    </location>
</feature>
<keyword evidence="1" id="KW-0472">Membrane</keyword>
<keyword evidence="3" id="KW-1185">Reference proteome</keyword>
<comment type="caution">
    <text evidence="2">The sequence shown here is derived from an EMBL/GenBank/DDBJ whole genome shotgun (WGS) entry which is preliminary data.</text>
</comment>
<evidence type="ECO:0000313" key="2">
    <source>
        <dbReference type="EMBL" id="RXZ61201.1"/>
    </source>
</evidence>
<dbReference type="Proteomes" id="UP000291269">
    <property type="component" value="Unassembled WGS sequence"/>
</dbReference>
<feature type="transmembrane region" description="Helical" evidence="1">
    <location>
        <begin position="36"/>
        <end position="52"/>
    </location>
</feature>
<name>A0A4Q2KD33_9FIRM</name>
<feature type="transmembrane region" description="Helical" evidence="1">
    <location>
        <begin position="12"/>
        <end position="30"/>
    </location>
</feature>
<organism evidence="2 3">
    <name type="scientific">Candidatus Borkfalkia ceftriaxoniphila</name>
    <dbReference type="NCBI Taxonomy" id="2508949"/>
    <lineage>
        <taxon>Bacteria</taxon>
        <taxon>Bacillati</taxon>
        <taxon>Bacillota</taxon>
        <taxon>Clostridia</taxon>
        <taxon>Christensenellales</taxon>
        <taxon>Christensenellaceae</taxon>
        <taxon>Candidatus Borkfalkia</taxon>
    </lineage>
</organism>
<feature type="transmembrane region" description="Helical" evidence="1">
    <location>
        <begin position="181"/>
        <end position="203"/>
    </location>
</feature>
<protein>
    <submittedName>
        <fullName evidence="2">ABC-2 transporter permease</fullName>
    </submittedName>
</protein>
<dbReference type="InterPro" id="IPR025699">
    <property type="entry name" value="ABC2_memb-like"/>
</dbReference>
<dbReference type="OrthoDB" id="2216839at2"/>